<name>A0ACC2RSB9_9FUNG</name>
<evidence type="ECO:0000313" key="2">
    <source>
        <dbReference type="Proteomes" id="UP001165960"/>
    </source>
</evidence>
<organism evidence="1 2">
    <name type="scientific">Entomophthora muscae</name>
    <dbReference type="NCBI Taxonomy" id="34485"/>
    <lineage>
        <taxon>Eukaryota</taxon>
        <taxon>Fungi</taxon>
        <taxon>Fungi incertae sedis</taxon>
        <taxon>Zoopagomycota</taxon>
        <taxon>Entomophthoromycotina</taxon>
        <taxon>Entomophthoromycetes</taxon>
        <taxon>Entomophthorales</taxon>
        <taxon>Entomophthoraceae</taxon>
        <taxon>Entomophthora</taxon>
    </lineage>
</organism>
<dbReference type="EMBL" id="QTSX02006581">
    <property type="protein sequence ID" value="KAJ9052926.1"/>
    <property type="molecule type" value="Genomic_DNA"/>
</dbReference>
<comment type="caution">
    <text evidence="1">The sequence shown here is derived from an EMBL/GenBank/DDBJ whole genome shotgun (WGS) entry which is preliminary data.</text>
</comment>
<protein>
    <submittedName>
        <fullName evidence="1">Uncharacterized protein</fullName>
    </submittedName>
</protein>
<gene>
    <name evidence="1" type="ORF">DSO57_1029256</name>
</gene>
<evidence type="ECO:0000313" key="1">
    <source>
        <dbReference type="EMBL" id="KAJ9052926.1"/>
    </source>
</evidence>
<accession>A0ACC2RSB9</accession>
<sequence length="68" mass="7545">MAYHAKSIKGRLGKVMEWCPLGYGTQLVLTHQAECLPATDYSQSVPLTLAGSILAREKYQPKLQGWPL</sequence>
<dbReference type="Proteomes" id="UP001165960">
    <property type="component" value="Unassembled WGS sequence"/>
</dbReference>
<proteinExistence type="predicted"/>
<keyword evidence="2" id="KW-1185">Reference proteome</keyword>
<reference evidence="1" key="1">
    <citation type="submission" date="2022-04" db="EMBL/GenBank/DDBJ databases">
        <title>Genome of the entomopathogenic fungus Entomophthora muscae.</title>
        <authorList>
            <person name="Elya C."/>
            <person name="Lovett B.R."/>
            <person name="Lee E."/>
            <person name="Macias A.M."/>
            <person name="Hajek A.E."/>
            <person name="De Bivort B.L."/>
            <person name="Kasson M.T."/>
            <person name="De Fine Licht H.H."/>
            <person name="Stajich J.E."/>
        </authorList>
    </citation>
    <scope>NUCLEOTIDE SEQUENCE</scope>
    <source>
        <strain evidence="1">Berkeley</strain>
    </source>
</reference>